<sequence>MLPTLLLRLGLLLALPVVMAGSLVNDRQIETAARRSFVLGTVLEGRVKVSADFGVLTLTGTVEDAADQAVAADTVSRIAGVSGVENKLTILATHREQSDRWIARIIHRHLLVTKGLSAVPPTITVQDAMVTLSGTVATTELKALAGRVAGEISSVKYVRNSLTVADVPATGDSGADPVDDASVSGLVQAMLRRHEPSLGLGSVITTVAGVVRITGPAVTVAEKALITRLAREVSGTRVVNNELKANN</sequence>
<dbReference type="KEGG" id="obg:Verru16b_01802"/>
<accession>A0A1D8AV06</accession>
<evidence type="ECO:0000259" key="1">
    <source>
        <dbReference type="PROSITE" id="PS50914"/>
    </source>
</evidence>
<keyword evidence="3" id="KW-1185">Reference proteome</keyword>
<dbReference type="InterPro" id="IPR051686">
    <property type="entry name" value="Lipoprotein_DolP"/>
</dbReference>
<name>A0A1D8AV06_9BACT</name>
<reference evidence="2 3" key="1">
    <citation type="submission" date="2016-06" db="EMBL/GenBank/DDBJ databases">
        <title>Three novel species with peptidoglycan cell walls form the new genus Lacunisphaera gen. nov. in the family Opitutaceae of the verrucomicrobial subdivision 4.</title>
        <authorList>
            <person name="Rast P."/>
            <person name="Gloeckner I."/>
            <person name="Jogler M."/>
            <person name="Boedeker C."/>
            <person name="Jeske O."/>
            <person name="Wiegand S."/>
            <person name="Reinhardt R."/>
            <person name="Schumann P."/>
            <person name="Rohde M."/>
            <person name="Spring S."/>
            <person name="Gloeckner F.O."/>
            <person name="Jogler C."/>
        </authorList>
    </citation>
    <scope>NUCLEOTIDE SEQUENCE [LARGE SCALE GENOMIC DNA]</scope>
    <source>
        <strain evidence="2 3">IG16b</strain>
    </source>
</reference>
<dbReference type="InterPro" id="IPR007055">
    <property type="entry name" value="BON_dom"/>
</dbReference>
<dbReference type="Pfam" id="PF04972">
    <property type="entry name" value="BON"/>
    <property type="match status" value="3"/>
</dbReference>
<dbReference type="EMBL" id="CP016094">
    <property type="protein sequence ID" value="AOS44734.1"/>
    <property type="molecule type" value="Genomic_DNA"/>
</dbReference>
<evidence type="ECO:0000313" key="3">
    <source>
        <dbReference type="Proteomes" id="UP000095228"/>
    </source>
</evidence>
<dbReference type="Gene3D" id="3.30.1340.30">
    <property type="match status" value="2"/>
</dbReference>
<dbReference type="OrthoDB" id="8910395at2"/>
<feature type="domain" description="BON" evidence="1">
    <location>
        <begin position="179"/>
        <end position="247"/>
    </location>
</feature>
<evidence type="ECO:0000313" key="2">
    <source>
        <dbReference type="EMBL" id="AOS44734.1"/>
    </source>
</evidence>
<dbReference type="RefSeq" id="WP_069961958.1">
    <property type="nucleotide sequence ID" value="NZ_CP016094.1"/>
</dbReference>
<proteinExistence type="predicted"/>
<dbReference type="AlphaFoldDB" id="A0A1D8AV06"/>
<dbReference type="PANTHER" id="PTHR34606">
    <property type="entry name" value="BON DOMAIN-CONTAINING PROTEIN"/>
    <property type="match status" value="1"/>
</dbReference>
<feature type="domain" description="BON" evidence="1">
    <location>
        <begin position="98"/>
        <end position="166"/>
    </location>
</feature>
<dbReference type="PROSITE" id="PS50914">
    <property type="entry name" value="BON"/>
    <property type="match status" value="3"/>
</dbReference>
<dbReference type="Proteomes" id="UP000095228">
    <property type="component" value="Chromosome"/>
</dbReference>
<dbReference type="STRING" id="1838286.Verru16b_01802"/>
<organism evidence="2 3">
    <name type="scientific">Lacunisphaera limnophila</name>
    <dbReference type="NCBI Taxonomy" id="1838286"/>
    <lineage>
        <taxon>Bacteria</taxon>
        <taxon>Pseudomonadati</taxon>
        <taxon>Verrucomicrobiota</taxon>
        <taxon>Opitutia</taxon>
        <taxon>Opitutales</taxon>
        <taxon>Opitutaceae</taxon>
        <taxon>Lacunisphaera</taxon>
    </lineage>
</organism>
<protein>
    <submittedName>
        <fullName evidence="2">Periplasmic protein</fullName>
    </submittedName>
</protein>
<feature type="domain" description="BON" evidence="1">
    <location>
        <begin position="25"/>
        <end position="92"/>
    </location>
</feature>
<gene>
    <name evidence="2" type="ORF">Verru16b_01802</name>
</gene>
<dbReference type="PANTHER" id="PTHR34606:SF15">
    <property type="entry name" value="BON DOMAIN-CONTAINING PROTEIN"/>
    <property type="match status" value="1"/>
</dbReference>